<organism evidence="6 7">
    <name type="scientific">Actinocorallia libanotica</name>
    <dbReference type="NCBI Taxonomy" id="46162"/>
    <lineage>
        <taxon>Bacteria</taxon>
        <taxon>Bacillati</taxon>
        <taxon>Actinomycetota</taxon>
        <taxon>Actinomycetes</taxon>
        <taxon>Streptosporangiales</taxon>
        <taxon>Thermomonosporaceae</taxon>
        <taxon>Actinocorallia</taxon>
    </lineage>
</organism>
<evidence type="ECO:0000256" key="2">
    <source>
        <dbReference type="ARBA" id="ARBA00022630"/>
    </source>
</evidence>
<feature type="binding site" evidence="5">
    <location>
        <position position="192"/>
    </location>
    <ligand>
        <name>FAD</name>
        <dbReference type="ChEBI" id="CHEBI:57692"/>
        <note>ligand shared between neighboring subunits</note>
    </ligand>
</feature>
<dbReference type="Gene3D" id="3.30.1360.170">
    <property type="match status" value="1"/>
</dbReference>
<comment type="caution">
    <text evidence="5">Lacks conserved residue(s) required for the propagation of feature annotation.</text>
</comment>
<evidence type="ECO:0000256" key="1">
    <source>
        <dbReference type="ARBA" id="ARBA00022603"/>
    </source>
</evidence>
<dbReference type="Pfam" id="PF02511">
    <property type="entry name" value="Thy1"/>
    <property type="match status" value="1"/>
</dbReference>
<feature type="binding site" evidence="5">
    <location>
        <position position="98"/>
    </location>
    <ligand>
        <name>FAD</name>
        <dbReference type="ChEBI" id="CHEBI:57692"/>
        <note>ligand shared between neighboring subunits</note>
    </ligand>
</feature>
<keyword evidence="7" id="KW-1185">Reference proteome</keyword>
<comment type="subunit">
    <text evidence="5">Homotetramer.</text>
</comment>
<evidence type="ECO:0000256" key="3">
    <source>
        <dbReference type="ARBA" id="ARBA00022727"/>
    </source>
</evidence>
<evidence type="ECO:0000256" key="5">
    <source>
        <dbReference type="HAMAP-Rule" id="MF_01408"/>
    </source>
</evidence>
<dbReference type="RefSeq" id="WP_344239204.1">
    <property type="nucleotide sequence ID" value="NZ_BAAAHH010000006.1"/>
</dbReference>
<keyword evidence="5" id="KW-0808">Transferase</keyword>
<dbReference type="SUPFAM" id="SSF69796">
    <property type="entry name" value="Thymidylate synthase-complementing protein Thy1"/>
    <property type="match status" value="1"/>
</dbReference>
<keyword evidence="3 5" id="KW-0545">Nucleotide biosynthesis</keyword>
<dbReference type="Proteomes" id="UP001500665">
    <property type="component" value="Unassembled WGS sequence"/>
</dbReference>
<comment type="function">
    <text evidence="5">Catalyzes the reductive methylation of 2'-deoxyuridine-5'-monophosphate (dUMP) to 2'-deoxythymidine-5'-monophosphate (dTMP) while utilizing 5,10-methylenetetrahydrofolate (mTHF) as the methyl donor, and NADPH and FADH(2) as the reductant.</text>
</comment>
<keyword evidence="2 5" id="KW-0285">Flavoprotein</keyword>
<feature type="binding site" evidence="5">
    <location>
        <position position="66"/>
    </location>
    <ligand>
        <name>FAD</name>
        <dbReference type="ChEBI" id="CHEBI:57692"/>
        <note>ligand shared between neighboring subunits</note>
    </ligand>
</feature>
<feature type="binding site" evidence="5">
    <location>
        <begin position="186"/>
        <end position="188"/>
    </location>
    <ligand>
        <name>FAD</name>
        <dbReference type="ChEBI" id="CHEBI:57692"/>
        <note>ligand shared between neighboring subunits</note>
    </ligand>
</feature>
<name>A0ABN1QQS0_9ACTN</name>
<evidence type="ECO:0000313" key="6">
    <source>
        <dbReference type="EMBL" id="GAA0946083.1"/>
    </source>
</evidence>
<dbReference type="PANTHER" id="PTHR34934:SF1">
    <property type="entry name" value="FLAVIN-DEPENDENT THYMIDYLATE SYNTHASE"/>
    <property type="match status" value="1"/>
</dbReference>
<feature type="active site" description="Involved in ionization of N3 of dUMP, leading to its activation" evidence="5">
    <location>
        <position position="197"/>
    </location>
</feature>
<comment type="cofactor">
    <cofactor evidence="5">
        <name>FAD</name>
        <dbReference type="ChEBI" id="CHEBI:57692"/>
    </cofactor>
    <text evidence="5">Binds 4 FAD per tetramer. Each FAD binding site is formed by three monomers.</text>
</comment>
<dbReference type="EC" id="2.1.1.148" evidence="5"/>
<dbReference type="NCBIfam" id="TIGR02170">
    <property type="entry name" value="thyX"/>
    <property type="match status" value="1"/>
</dbReference>
<reference evidence="6 7" key="1">
    <citation type="journal article" date="2019" name="Int. J. Syst. Evol. Microbiol.">
        <title>The Global Catalogue of Microorganisms (GCM) 10K type strain sequencing project: providing services to taxonomists for standard genome sequencing and annotation.</title>
        <authorList>
            <consortium name="The Broad Institute Genomics Platform"/>
            <consortium name="The Broad Institute Genome Sequencing Center for Infectious Disease"/>
            <person name="Wu L."/>
            <person name="Ma J."/>
        </authorList>
    </citation>
    <scope>NUCLEOTIDE SEQUENCE [LARGE SCALE GENOMIC DNA]</scope>
    <source>
        <strain evidence="6 7">JCM 10696</strain>
    </source>
</reference>
<evidence type="ECO:0000256" key="4">
    <source>
        <dbReference type="ARBA" id="ARBA00022827"/>
    </source>
</evidence>
<protein>
    <recommendedName>
        <fullName evidence="5">Flavin-dependent thymidylate synthase</fullName>
        <shortName evidence="5">FDTS</shortName>
        <ecNumber evidence="5">2.1.1.148</ecNumber>
    </recommendedName>
    <alternativeName>
        <fullName evidence="5">FAD-dependent thymidylate synthase</fullName>
    </alternativeName>
    <alternativeName>
        <fullName evidence="5">Thymidylate synthase ThyX</fullName>
        <shortName evidence="5">TS</shortName>
        <shortName evidence="5">TSase</shortName>
    </alternativeName>
</protein>
<feature type="binding site" evidence="5">
    <location>
        <position position="197"/>
    </location>
    <ligand>
        <name>dUMP</name>
        <dbReference type="ChEBI" id="CHEBI:246422"/>
        <note>ligand shared between dimeric partners</note>
    </ligand>
</feature>
<feature type="binding site" description="in other chain" evidence="5">
    <location>
        <position position="170"/>
    </location>
    <ligand>
        <name>dUMP</name>
        <dbReference type="ChEBI" id="CHEBI:246422"/>
        <note>ligand shared between dimeric partners</note>
    </ligand>
</feature>
<comment type="similarity">
    <text evidence="5">Belongs to the thymidylate synthase ThyX family.</text>
</comment>
<dbReference type="InterPro" id="IPR003669">
    <property type="entry name" value="Thymidylate_synthase_ThyX"/>
</dbReference>
<sequence length="243" mass="27565">MSAKIEFRSDMTVKLGRSLAHDLDVTTTARVSTLGPEVDEQVASFEDNLKGNVGLINYLMRERHGSPFEHTRFTFYVEAPIFVTRQMLKHRAGTSINEESGRYREMLPSFYMPSLVRPLVQTGKVGAYQFEAGDEGQHLTVELMFERACHAAWSSYEAMLARGICKEVARMVLPVSTYSTLYLTCNARSLMHFLSLRTTNEGARFPSHPQYEIELVAQKMEAHFAELMPVTYEAFVKHGRVAP</sequence>
<evidence type="ECO:0000313" key="7">
    <source>
        <dbReference type="Proteomes" id="UP001500665"/>
    </source>
</evidence>
<accession>A0ABN1QQS0</accession>
<feature type="binding site" description="in other chain" evidence="5">
    <location>
        <begin position="98"/>
        <end position="102"/>
    </location>
    <ligand>
        <name>dUMP</name>
        <dbReference type="ChEBI" id="CHEBI:246422"/>
        <note>ligand shared between dimeric partners</note>
    </ligand>
</feature>
<proteinExistence type="inferred from homology"/>
<dbReference type="PROSITE" id="PS51331">
    <property type="entry name" value="THYX"/>
    <property type="match status" value="1"/>
</dbReference>
<dbReference type="PANTHER" id="PTHR34934">
    <property type="entry name" value="FLAVIN-DEPENDENT THYMIDYLATE SYNTHASE"/>
    <property type="match status" value="1"/>
</dbReference>
<comment type="catalytic activity">
    <reaction evidence="5">
        <text>dUMP + (6R)-5,10-methylene-5,6,7,8-tetrahydrofolate + NADPH + H(+) = dTMP + (6S)-5,6,7,8-tetrahydrofolate + NADP(+)</text>
        <dbReference type="Rhea" id="RHEA:29043"/>
        <dbReference type="ChEBI" id="CHEBI:15378"/>
        <dbReference type="ChEBI" id="CHEBI:15636"/>
        <dbReference type="ChEBI" id="CHEBI:57453"/>
        <dbReference type="ChEBI" id="CHEBI:57783"/>
        <dbReference type="ChEBI" id="CHEBI:58349"/>
        <dbReference type="ChEBI" id="CHEBI:63528"/>
        <dbReference type="ChEBI" id="CHEBI:246422"/>
        <dbReference type="EC" id="2.1.1.148"/>
    </reaction>
</comment>
<dbReference type="InterPro" id="IPR036098">
    <property type="entry name" value="Thymidylate_synthase_ThyX_sf"/>
</dbReference>
<gene>
    <name evidence="6" type="primary">thyX_1</name>
    <name evidence="5" type="synonym">thyX</name>
    <name evidence="6" type="ORF">GCM10009550_20380</name>
</gene>
<comment type="caution">
    <text evidence="6">The sequence shown here is derived from an EMBL/GenBank/DDBJ whole genome shotgun (WGS) entry which is preliminary data.</text>
</comment>
<keyword evidence="4 5" id="KW-0274">FAD</keyword>
<dbReference type="HAMAP" id="MF_01408">
    <property type="entry name" value="ThyX"/>
    <property type="match status" value="1"/>
</dbReference>
<comment type="pathway">
    <text evidence="5">Pyrimidine metabolism; dTTP biosynthesis.</text>
</comment>
<keyword evidence="1 5" id="KW-0489">Methyltransferase</keyword>
<dbReference type="EMBL" id="BAAAHH010000006">
    <property type="protein sequence ID" value="GAA0946083.1"/>
    <property type="molecule type" value="Genomic_DNA"/>
</dbReference>
<keyword evidence="5" id="KW-0521">NADP</keyword>
<dbReference type="CDD" id="cd20175">
    <property type="entry name" value="ThyX"/>
    <property type="match status" value="1"/>
</dbReference>